<name>A0A969WB37_9GAMM</name>
<gene>
    <name evidence="1" type="ORF">G7Y82_13085</name>
</gene>
<evidence type="ECO:0000313" key="2">
    <source>
        <dbReference type="Proteomes" id="UP000653472"/>
    </source>
</evidence>
<evidence type="ECO:0000313" key="1">
    <source>
        <dbReference type="EMBL" id="NKF23249.1"/>
    </source>
</evidence>
<proteinExistence type="predicted"/>
<dbReference type="Proteomes" id="UP000653472">
    <property type="component" value="Unassembled WGS sequence"/>
</dbReference>
<dbReference type="EMBL" id="JAAVXB010000007">
    <property type="protein sequence ID" value="NKF23249.1"/>
    <property type="molecule type" value="Genomic_DNA"/>
</dbReference>
<reference evidence="1" key="1">
    <citation type="submission" date="2020-03" db="EMBL/GenBank/DDBJ databases">
        <title>Solimonas marina sp. nov., isolated from deep seawater of the Pacific Ocean.</title>
        <authorList>
            <person name="Liu X."/>
            <person name="Lai Q."/>
            <person name="Sun F."/>
            <person name="Gai Y."/>
            <person name="Li G."/>
            <person name="Shao Z."/>
        </authorList>
    </citation>
    <scope>NUCLEOTIDE SEQUENCE</scope>
    <source>
        <strain evidence="1">C16B3</strain>
    </source>
</reference>
<sequence length="102" mass="11726">MKEGALAVALRAYVNDRYKEYGEVLDCQVDTKEGRLQFRVLLRGEKEPASASIDRYEIEKEGEDVYLKLRSFSTSREWITLLLNQLLAGKRFKIPSKVASLL</sequence>
<comment type="caution">
    <text evidence="1">The sequence shown here is derived from an EMBL/GenBank/DDBJ whole genome shotgun (WGS) entry which is preliminary data.</text>
</comment>
<protein>
    <submittedName>
        <fullName evidence="1">Uncharacterized protein</fullName>
    </submittedName>
</protein>
<dbReference type="AlphaFoldDB" id="A0A969WB37"/>
<accession>A0A969WB37</accession>
<keyword evidence="2" id="KW-1185">Reference proteome</keyword>
<organism evidence="1 2">
    <name type="scientific">Solimonas marina</name>
    <dbReference type="NCBI Taxonomy" id="2714601"/>
    <lineage>
        <taxon>Bacteria</taxon>
        <taxon>Pseudomonadati</taxon>
        <taxon>Pseudomonadota</taxon>
        <taxon>Gammaproteobacteria</taxon>
        <taxon>Nevskiales</taxon>
        <taxon>Nevskiaceae</taxon>
        <taxon>Solimonas</taxon>
    </lineage>
</organism>